<evidence type="ECO:0000256" key="1">
    <source>
        <dbReference type="SAM" id="MobiDB-lite"/>
    </source>
</evidence>
<feature type="compositionally biased region" description="Basic and acidic residues" evidence="1">
    <location>
        <begin position="402"/>
        <end position="416"/>
    </location>
</feature>
<name>A0AAD6YP75_9AGAR</name>
<evidence type="ECO:0000313" key="2">
    <source>
        <dbReference type="EMBL" id="KAJ7225382.1"/>
    </source>
</evidence>
<dbReference type="EMBL" id="JARJCW010000004">
    <property type="protein sequence ID" value="KAJ7225382.1"/>
    <property type="molecule type" value="Genomic_DNA"/>
</dbReference>
<dbReference type="PANTHER" id="PTHR42034:SF2">
    <property type="entry name" value="ACYL-COA-DEPENDENT ACYLTRANSFERASE MAC1"/>
    <property type="match status" value="1"/>
</dbReference>
<proteinExistence type="predicted"/>
<dbReference type="Gene3D" id="3.30.559.10">
    <property type="entry name" value="Chloramphenicol acetyltransferase-like domain"/>
    <property type="match status" value="1"/>
</dbReference>
<dbReference type="InterPro" id="IPR023213">
    <property type="entry name" value="CAT-like_dom_sf"/>
</dbReference>
<gene>
    <name evidence="2" type="ORF">GGX14DRAFT_511318</name>
</gene>
<dbReference type="Proteomes" id="UP001219525">
    <property type="component" value="Unassembled WGS sequence"/>
</dbReference>
<dbReference type="AlphaFoldDB" id="A0AAD6YP75"/>
<dbReference type="Gene3D" id="3.30.559.30">
    <property type="entry name" value="Nonribosomal peptide synthetase, condensation domain"/>
    <property type="match status" value="1"/>
</dbReference>
<comment type="caution">
    <text evidence="2">The sequence shown here is derived from an EMBL/GenBank/DDBJ whole genome shotgun (WGS) entry which is preliminary data.</text>
</comment>
<dbReference type="PANTHER" id="PTHR42034">
    <property type="entry name" value="CHROMOSOME 7, WHOLE GENOME SHOTGUN SEQUENCE-RELATED"/>
    <property type="match status" value="1"/>
</dbReference>
<feature type="region of interest" description="Disordered" evidence="1">
    <location>
        <begin position="402"/>
        <end position="434"/>
    </location>
</feature>
<reference evidence="2" key="1">
    <citation type="submission" date="2023-03" db="EMBL/GenBank/DDBJ databases">
        <title>Massive genome expansion in bonnet fungi (Mycena s.s.) driven by repeated elements and novel gene families across ecological guilds.</title>
        <authorList>
            <consortium name="Lawrence Berkeley National Laboratory"/>
            <person name="Harder C.B."/>
            <person name="Miyauchi S."/>
            <person name="Viragh M."/>
            <person name="Kuo A."/>
            <person name="Thoen E."/>
            <person name="Andreopoulos B."/>
            <person name="Lu D."/>
            <person name="Skrede I."/>
            <person name="Drula E."/>
            <person name="Henrissat B."/>
            <person name="Morin E."/>
            <person name="Kohler A."/>
            <person name="Barry K."/>
            <person name="LaButti K."/>
            <person name="Morin E."/>
            <person name="Salamov A."/>
            <person name="Lipzen A."/>
            <person name="Mereny Z."/>
            <person name="Hegedus B."/>
            <person name="Baldrian P."/>
            <person name="Stursova M."/>
            <person name="Weitz H."/>
            <person name="Taylor A."/>
            <person name="Grigoriev I.V."/>
            <person name="Nagy L.G."/>
            <person name="Martin F."/>
            <person name="Kauserud H."/>
        </authorList>
    </citation>
    <scope>NUCLEOTIDE SEQUENCE</scope>
    <source>
        <strain evidence="2">9144</strain>
    </source>
</reference>
<accession>A0AAD6YP75</accession>
<protein>
    <submittedName>
        <fullName evidence="2">Uncharacterized protein</fullName>
    </submittedName>
</protein>
<dbReference type="SUPFAM" id="SSF52777">
    <property type="entry name" value="CoA-dependent acyltransferases"/>
    <property type="match status" value="1"/>
</dbReference>
<keyword evidence="3" id="KW-1185">Reference proteome</keyword>
<organism evidence="2 3">
    <name type="scientific">Mycena pura</name>
    <dbReference type="NCBI Taxonomy" id="153505"/>
    <lineage>
        <taxon>Eukaryota</taxon>
        <taxon>Fungi</taxon>
        <taxon>Dikarya</taxon>
        <taxon>Basidiomycota</taxon>
        <taxon>Agaricomycotina</taxon>
        <taxon>Agaricomycetes</taxon>
        <taxon>Agaricomycetidae</taxon>
        <taxon>Agaricales</taxon>
        <taxon>Marasmiineae</taxon>
        <taxon>Mycenaceae</taxon>
        <taxon>Mycena</taxon>
    </lineage>
</organism>
<sequence>MATIIKRVDSYSSDETLLGTGGRHDERQLGETEVSYFLPSRESGVNDMYLHLGFRAPPGIMKLSRVSLVWTILRLRHPLLASKVEMRDYNDIKFVHPGPESATDALASANANLEYRSQSKDELIDSYLNGPRTLSNERLSYLVISQQPTAGESQTTETQNFDLLLCATHFLGDGMALHQFANDFFTLLGSERAEESLQTMLAEEWYSRWGSTKSKDDVSCLPSSLEDRLPPVEGGRFRRAASRVEFENSQAKLIGGQSFPRRSGSPRKTVVPTVSLDPERTKSILKKCKTQNVSISAALFAVVNLAWAKTCDVNWELPMMMYSALNLRPILTASKASNDSYWFIAIGYFNVILPTYIPKSGLKQDIEKIFWHRARAAKSQSTRAAKHPMLVSRSLEMARERGQRARGWAREDDEKASGTWKAPPPPPTSKLTASKPPSAALIGLSLLGNLDGVYKHPTFPKIELHTLTTGSRQRAGGMLLFGYTFVGKLWISLGYDEAGFDDTVERFWENVLTTVDTILV</sequence>
<evidence type="ECO:0000313" key="3">
    <source>
        <dbReference type="Proteomes" id="UP001219525"/>
    </source>
</evidence>